<dbReference type="EMBL" id="MHTC01000002">
    <property type="protein sequence ID" value="OHA55912.1"/>
    <property type="molecule type" value="Genomic_DNA"/>
</dbReference>
<protein>
    <recommendedName>
        <fullName evidence="3">General secretion pathway GspH domain-containing protein</fullName>
    </recommendedName>
</protein>
<proteinExistence type="predicted"/>
<dbReference type="Proteomes" id="UP000177575">
    <property type="component" value="Unassembled WGS sequence"/>
</dbReference>
<dbReference type="Gene3D" id="3.30.700.10">
    <property type="entry name" value="Glycoprotein, Type 4 Pilin"/>
    <property type="match status" value="1"/>
</dbReference>
<dbReference type="AlphaFoldDB" id="A0A1G2Q7K9"/>
<organism evidence="1 2">
    <name type="scientific">Candidatus Veblenbacteria bacterium RIFOXYB1_FULL_43_13</name>
    <dbReference type="NCBI Taxonomy" id="1802426"/>
    <lineage>
        <taxon>Bacteria</taxon>
        <taxon>Candidatus Vebleniibacteriota</taxon>
    </lineage>
</organism>
<evidence type="ECO:0008006" key="3">
    <source>
        <dbReference type="Google" id="ProtNLM"/>
    </source>
</evidence>
<gene>
    <name evidence="1" type="ORF">A2388_01945</name>
</gene>
<dbReference type="InterPro" id="IPR045584">
    <property type="entry name" value="Pilin-like"/>
</dbReference>
<name>A0A1G2Q7K9_9BACT</name>
<evidence type="ECO:0000313" key="1">
    <source>
        <dbReference type="EMBL" id="OHA55912.1"/>
    </source>
</evidence>
<sequence length="134" mass="13879">MIELMISLAILALLTALVAPSFLMLKGSVALGNASRELQSALRVAQNRAFVAQGGSGASHGVQLEADRYIILGGSQPQTVYLPEGITISGSAVGQTITFTRLNGLPAAPQDVTLESGSNQKVVHIDASGLIRLP</sequence>
<comment type="caution">
    <text evidence="1">The sequence shown here is derived from an EMBL/GenBank/DDBJ whole genome shotgun (WGS) entry which is preliminary data.</text>
</comment>
<dbReference type="SUPFAM" id="SSF54523">
    <property type="entry name" value="Pili subunits"/>
    <property type="match status" value="1"/>
</dbReference>
<accession>A0A1G2Q7K9</accession>
<reference evidence="1 2" key="1">
    <citation type="journal article" date="2016" name="Nat. Commun.">
        <title>Thousands of microbial genomes shed light on interconnected biogeochemical processes in an aquifer system.</title>
        <authorList>
            <person name="Anantharaman K."/>
            <person name="Brown C.T."/>
            <person name="Hug L.A."/>
            <person name="Sharon I."/>
            <person name="Castelle C.J."/>
            <person name="Probst A.J."/>
            <person name="Thomas B.C."/>
            <person name="Singh A."/>
            <person name="Wilkins M.J."/>
            <person name="Karaoz U."/>
            <person name="Brodie E.L."/>
            <person name="Williams K.H."/>
            <person name="Hubbard S.S."/>
            <person name="Banfield J.F."/>
        </authorList>
    </citation>
    <scope>NUCLEOTIDE SEQUENCE [LARGE SCALE GENOMIC DNA]</scope>
</reference>
<evidence type="ECO:0000313" key="2">
    <source>
        <dbReference type="Proteomes" id="UP000177575"/>
    </source>
</evidence>